<dbReference type="EMBL" id="JH717849">
    <property type="protein sequence ID" value="EWY81622.1"/>
    <property type="molecule type" value="Genomic_DNA"/>
</dbReference>
<dbReference type="HOGENOM" id="CLU_190115_0_0_1"/>
<dbReference type="OrthoDB" id="1577640at2759"/>
<reference evidence="1 2" key="1">
    <citation type="submission" date="2011-06" db="EMBL/GenBank/DDBJ databases">
        <title>The Genome Sequence of Fusarium oxysporum FOSC 3-a.</title>
        <authorList>
            <consortium name="The Broad Institute Genome Sequencing Platform"/>
            <person name="Ma L.-J."/>
            <person name="Gale L.R."/>
            <person name="Schwartz D.C."/>
            <person name="Zhou S."/>
            <person name="Corby-Kistler H."/>
            <person name="Young S.K."/>
            <person name="Zeng Q."/>
            <person name="Gargeya S."/>
            <person name="Fitzgerald M."/>
            <person name="Haas B."/>
            <person name="Abouelleil A."/>
            <person name="Alvarado L."/>
            <person name="Arachchi H.M."/>
            <person name="Berlin A."/>
            <person name="Brown A."/>
            <person name="Chapman S.B."/>
            <person name="Chen Z."/>
            <person name="Dunbar C."/>
            <person name="Freedman E."/>
            <person name="Gearin G."/>
            <person name="Gellesch M."/>
            <person name="Goldberg J."/>
            <person name="Griggs A."/>
            <person name="Gujja S."/>
            <person name="Heiman D."/>
            <person name="Howarth C."/>
            <person name="Larson L."/>
            <person name="Lui A."/>
            <person name="MacDonald P.J.P."/>
            <person name="Mehta T."/>
            <person name="Montmayeur A."/>
            <person name="Murphy C."/>
            <person name="Neiman D."/>
            <person name="Pearson M."/>
            <person name="Priest M."/>
            <person name="Roberts A."/>
            <person name="Saif S."/>
            <person name="Shea T."/>
            <person name="Shenoy N."/>
            <person name="Sisk P."/>
            <person name="Stolte C."/>
            <person name="Sykes S."/>
            <person name="Wortman J."/>
            <person name="Nusbaum C."/>
            <person name="Birren B."/>
        </authorList>
    </citation>
    <scope>NUCLEOTIDE SEQUENCE [LARGE SCALE GENOMIC DNA]</scope>
    <source>
        <strain evidence="2">FOSC 3-a</strain>
    </source>
</reference>
<evidence type="ECO:0000313" key="1">
    <source>
        <dbReference type="EMBL" id="EWY81622.1"/>
    </source>
</evidence>
<protein>
    <submittedName>
        <fullName evidence="1">Uncharacterized protein</fullName>
    </submittedName>
</protein>
<sequence>MSLEEFFEWVRMNWAPRMQKIREELASQRLTDEQLRDVESIGVVWEAYGPPPMEKKPDLRGLGEGDLWDAMDQLDQIATDPERPIRKV</sequence>
<dbReference type="Proteomes" id="UP000030753">
    <property type="component" value="Unassembled WGS sequence"/>
</dbReference>
<dbReference type="AlphaFoldDB" id="W9HH93"/>
<proteinExistence type="predicted"/>
<organism evidence="1 2">
    <name type="scientific">Fusarium oxysporum NRRL 32931</name>
    <dbReference type="NCBI Taxonomy" id="660029"/>
    <lineage>
        <taxon>Eukaryota</taxon>
        <taxon>Fungi</taxon>
        <taxon>Dikarya</taxon>
        <taxon>Ascomycota</taxon>
        <taxon>Pezizomycotina</taxon>
        <taxon>Sordariomycetes</taxon>
        <taxon>Hypocreomycetidae</taxon>
        <taxon>Hypocreales</taxon>
        <taxon>Nectriaceae</taxon>
        <taxon>Fusarium</taxon>
        <taxon>Fusarium oxysporum species complex</taxon>
    </lineage>
</organism>
<gene>
    <name evidence="1" type="ORF">FOYG_15847</name>
</gene>
<accession>W9HH93</accession>
<evidence type="ECO:0000313" key="2">
    <source>
        <dbReference type="Proteomes" id="UP000030753"/>
    </source>
</evidence>
<name>W9HH93_FUSOX</name>